<dbReference type="PANTHER" id="PTHR30461:SF2">
    <property type="entry name" value="SERINE RECOMBINASE PINE-RELATED"/>
    <property type="match status" value="1"/>
</dbReference>
<accession>A0A8I0ZWV3</accession>
<organism evidence="9 10">
    <name type="scientific">Rhodococcus erythropolis</name>
    <name type="common">Arthrobacter picolinophilus</name>
    <dbReference type="NCBI Taxonomy" id="1833"/>
    <lineage>
        <taxon>Bacteria</taxon>
        <taxon>Bacillati</taxon>
        <taxon>Actinomycetota</taxon>
        <taxon>Actinomycetes</taxon>
        <taxon>Mycobacteriales</taxon>
        <taxon>Nocardiaceae</taxon>
        <taxon>Rhodococcus</taxon>
        <taxon>Rhodococcus erythropolis group</taxon>
    </lineage>
</organism>
<dbReference type="InterPro" id="IPR009057">
    <property type="entry name" value="Homeodomain-like_sf"/>
</dbReference>
<evidence type="ECO:0000256" key="3">
    <source>
        <dbReference type="ARBA" id="ARBA00023125"/>
    </source>
</evidence>
<dbReference type="Pfam" id="PF00239">
    <property type="entry name" value="Resolvase"/>
    <property type="match status" value="1"/>
</dbReference>
<evidence type="ECO:0000259" key="8">
    <source>
        <dbReference type="PROSITE" id="PS51736"/>
    </source>
</evidence>
<comment type="caution">
    <text evidence="9">The sequence shown here is derived from an EMBL/GenBank/DDBJ whole genome shotgun (WGS) entry which is preliminary data.</text>
</comment>
<proteinExistence type="inferred from homology"/>
<evidence type="ECO:0000313" key="10">
    <source>
        <dbReference type="Proteomes" id="UP000627573"/>
    </source>
</evidence>
<dbReference type="CDD" id="cd00569">
    <property type="entry name" value="HTH_Hin_like"/>
    <property type="match status" value="1"/>
</dbReference>
<dbReference type="InterPro" id="IPR050639">
    <property type="entry name" value="SSR_resolvase"/>
</dbReference>
<dbReference type="GO" id="GO:0015074">
    <property type="term" value="P:DNA integration"/>
    <property type="evidence" value="ECO:0007669"/>
    <property type="project" value="UniProtKB-KW"/>
</dbReference>
<dbReference type="InterPro" id="IPR006119">
    <property type="entry name" value="Resolv_N"/>
</dbReference>
<evidence type="ECO:0000256" key="1">
    <source>
        <dbReference type="ARBA" id="ARBA00009913"/>
    </source>
</evidence>
<dbReference type="PROSITE" id="PS51736">
    <property type="entry name" value="RECOMBINASES_3"/>
    <property type="match status" value="1"/>
</dbReference>
<dbReference type="RefSeq" id="WP_149357559.1">
    <property type="nucleotide sequence ID" value="NZ_JAECSB010000057.1"/>
</dbReference>
<dbReference type="Gene3D" id="1.10.10.60">
    <property type="entry name" value="Homeodomain-like"/>
    <property type="match status" value="1"/>
</dbReference>
<keyword evidence="3" id="KW-0238">DNA-binding</keyword>
<dbReference type="PROSITE" id="PS00398">
    <property type="entry name" value="RECOMBINASES_2"/>
    <property type="match status" value="1"/>
</dbReference>
<dbReference type="FunFam" id="3.40.50.1390:FF:000001">
    <property type="entry name" value="DNA recombinase"/>
    <property type="match status" value="1"/>
</dbReference>
<dbReference type="GO" id="GO:0000150">
    <property type="term" value="F:DNA strand exchange activity"/>
    <property type="evidence" value="ECO:0007669"/>
    <property type="project" value="InterPro"/>
</dbReference>
<dbReference type="SUPFAM" id="SSF46689">
    <property type="entry name" value="Homeodomain-like"/>
    <property type="match status" value="1"/>
</dbReference>
<sequence>MSDFLGYARVSTTDQNPELQLDALNAAGCFRIWTDKASGAKTDRPELAAVMDALRPGDTLVVWRLDRLGRSLAHLIETVDALEKRGVAFKSLNDPIDTTTSSGKLIFQIFGALSEFERNLVRERTMAGLAAARDRGRIGGRPSSLTAAKKRQANKMRGDGVPMSEIAEVLGVARSTLYRNLQ</sequence>
<reference evidence="9 10" key="1">
    <citation type="submission" date="2020-12" db="EMBL/GenBank/DDBJ databases">
        <title>Draft genome sequence of furan degrading bacterial strain FUR100.</title>
        <authorList>
            <person name="Woiski C."/>
        </authorList>
    </citation>
    <scope>NUCLEOTIDE SEQUENCE [LARGE SCALE GENOMIC DNA]</scope>
    <source>
        <strain evidence="9 10">FUR100</strain>
    </source>
</reference>
<keyword evidence="4" id="KW-0233">DNA recombination</keyword>
<feature type="active site" description="O-(5'-phospho-DNA)-serine intermediate" evidence="5 6">
    <location>
        <position position="11"/>
    </location>
</feature>
<dbReference type="Proteomes" id="UP000627573">
    <property type="component" value="Unassembled WGS sequence"/>
</dbReference>
<dbReference type="EMBL" id="JAECSB010000057">
    <property type="protein sequence ID" value="MBH5144292.1"/>
    <property type="molecule type" value="Genomic_DNA"/>
</dbReference>
<dbReference type="CDD" id="cd03768">
    <property type="entry name" value="SR_ResInv"/>
    <property type="match status" value="1"/>
</dbReference>
<dbReference type="InterPro" id="IPR006120">
    <property type="entry name" value="Resolvase_HTH_dom"/>
</dbReference>
<keyword evidence="2" id="KW-0229">DNA integration</keyword>
<gene>
    <name evidence="9" type="ORF">I3517_16880</name>
</gene>
<feature type="domain" description="Resolvase/invertase-type recombinase catalytic" evidence="8">
    <location>
        <begin position="3"/>
        <end position="136"/>
    </location>
</feature>
<name>A0A8I0ZWV3_RHOER</name>
<evidence type="ECO:0000256" key="4">
    <source>
        <dbReference type="ARBA" id="ARBA00023172"/>
    </source>
</evidence>
<dbReference type="SUPFAM" id="SSF53041">
    <property type="entry name" value="Resolvase-like"/>
    <property type="match status" value="1"/>
</dbReference>
<keyword evidence="10" id="KW-1185">Reference proteome</keyword>
<dbReference type="PROSITE" id="PS00397">
    <property type="entry name" value="RECOMBINASES_1"/>
    <property type="match status" value="1"/>
</dbReference>
<evidence type="ECO:0000313" key="9">
    <source>
        <dbReference type="EMBL" id="MBH5144292.1"/>
    </source>
</evidence>
<evidence type="ECO:0000256" key="5">
    <source>
        <dbReference type="PIRSR" id="PIRSR606118-50"/>
    </source>
</evidence>
<dbReference type="InterPro" id="IPR006118">
    <property type="entry name" value="Recombinase_CS"/>
</dbReference>
<dbReference type="SMART" id="SM00857">
    <property type="entry name" value="Resolvase"/>
    <property type="match status" value="1"/>
</dbReference>
<comment type="similarity">
    <text evidence="1">Belongs to the site-specific recombinase resolvase family.</text>
</comment>
<evidence type="ECO:0000256" key="6">
    <source>
        <dbReference type="PROSITE-ProRule" id="PRU10137"/>
    </source>
</evidence>
<dbReference type="GO" id="GO:0003677">
    <property type="term" value="F:DNA binding"/>
    <property type="evidence" value="ECO:0007669"/>
    <property type="project" value="UniProtKB-KW"/>
</dbReference>
<evidence type="ECO:0000256" key="7">
    <source>
        <dbReference type="SAM" id="MobiDB-lite"/>
    </source>
</evidence>
<dbReference type="Pfam" id="PF02796">
    <property type="entry name" value="HTH_7"/>
    <property type="match status" value="1"/>
</dbReference>
<feature type="region of interest" description="Disordered" evidence="7">
    <location>
        <begin position="138"/>
        <end position="157"/>
    </location>
</feature>
<dbReference type="AlphaFoldDB" id="A0A8I0ZWV3"/>
<protein>
    <submittedName>
        <fullName evidence="9">Recombinase family protein</fullName>
    </submittedName>
</protein>
<dbReference type="InterPro" id="IPR036162">
    <property type="entry name" value="Resolvase-like_N_sf"/>
</dbReference>
<dbReference type="PANTHER" id="PTHR30461">
    <property type="entry name" value="DNA-INVERTASE FROM LAMBDOID PROPHAGE"/>
    <property type="match status" value="1"/>
</dbReference>
<evidence type="ECO:0000256" key="2">
    <source>
        <dbReference type="ARBA" id="ARBA00022908"/>
    </source>
</evidence>
<dbReference type="Gene3D" id="3.40.50.1390">
    <property type="entry name" value="Resolvase, N-terminal catalytic domain"/>
    <property type="match status" value="1"/>
</dbReference>